<keyword evidence="4" id="KW-0808">Transferase</keyword>
<dbReference type="AlphaFoldDB" id="A0A381Q6Z6"/>
<name>A0A381Q6Z6_9ZZZZ</name>
<dbReference type="PANTHER" id="PTHR46383">
    <property type="entry name" value="ASPARTATE AMINOTRANSFERASE"/>
    <property type="match status" value="1"/>
</dbReference>
<dbReference type="GO" id="GO:0006520">
    <property type="term" value="P:amino acid metabolic process"/>
    <property type="evidence" value="ECO:0007669"/>
    <property type="project" value="InterPro"/>
</dbReference>
<evidence type="ECO:0000313" key="7">
    <source>
        <dbReference type="EMBL" id="SUZ75115.1"/>
    </source>
</evidence>
<evidence type="ECO:0000256" key="3">
    <source>
        <dbReference type="ARBA" id="ARBA00022576"/>
    </source>
</evidence>
<sequence>MTVFAERVRRVKPSFTLEMTSRAEELRAQGIDVMNFSAGQPDFNTPENIRNAAKAALDGGQTKYTAGSGTIELREAVCTKLKRENQLDIFPDQVLISNGEKQSLYLVCQSLFEKGDEVLIFKPYWVSFPEFVTLADATPVIVETDAKQNFEPNMEDLKSKITDRVKGIIINSPSNPTGSVWSNEVIINLLGIAKDNGWVVISDECYERLVFNGEFTSSQKLNIDQCIDANVLTCMSLSKTYAMTGWRIGYAFGERSIIKAMAKIQGQATSCANSIGQAAAVEALVGDQSAVDFMRKKFRDRRDLMVSLLNTLPSVNCDMPGGAFYAFPDFSKYIGKSFKEKKIKDSFDLCDVILNVAKVVTVPGDGFGAPGHIRFSYTLGEEVIREGIKRVKKVLEQLN</sequence>
<comment type="cofactor">
    <cofactor evidence="1">
        <name>pyridoxal 5'-phosphate</name>
        <dbReference type="ChEBI" id="CHEBI:597326"/>
    </cofactor>
</comment>
<dbReference type="InterPro" id="IPR015421">
    <property type="entry name" value="PyrdxlP-dep_Trfase_major"/>
</dbReference>
<feature type="domain" description="Aminotransferase class I/classII large" evidence="6">
    <location>
        <begin position="32"/>
        <end position="390"/>
    </location>
</feature>
<accession>A0A381Q6Z6</accession>
<dbReference type="InterPro" id="IPR015424">
    <property type="entry name" value="PyrdxlP-dep_Trfase"/>
</dbReference>
<keyword evidence="5" id="KW-0663">Pyridoxal phosphate</keyword>
<dbReference type="PANTHER" id="PTHR46383:SF1">
    <property type="entry name" value="ASPARTATE AMINOTRANSFERASE"/>
    <property type="match status" value="1"/>
</dbReference>
<evidence type="ECO:0000256" key="4">
    <source>
        <dbReference type="ARBA" id="ARBA00022679"/>
    </source>
</evidence>
<reference evidence="7" key="1">
    <citation type="submission" date="2018-05" db="EMBL/GenBank/DDBJ databases">
        <authorList>
            <person name="Lanie J.A."/>
            <person name="Ng W.-L."/>
            <person name="Kazmierczak K.M."/>
            <person name="Andrzejewski T.M."/>
            <person name="Davidsen T.M."/>
            <person name="Wayne K.J."/>
            <person name="Tettelin H."/>
            <person name="Glass J.I."/>
            <person name="Rusch D."/>
            <person name="Podicherti R."/>
            <person name="Tsui H.-C.T."/>
            <person name="Winkler M.E."/>
        </authorList>
    </citation>
    <scope>NUCLEOTIDE SEQUENCE</scope>
</reference>
<dbReference type="FunFam" id="3.40.640.10:FF:000033">
    <property type="entry name" value="Aspartate aminotransferase"/>
    <property type="match status" value="1"/>
</dbReference>
<dbReference type="SUPFAM" id="SSF53383">
    <property type="entry name" value="PLP-dependent transferases"/>
    <property type="match status" value="1"/>
</dbReference>
<dbReference type="CDD" id="cd00609">
    <property type="entry name" value="AAT_like"/>
    <property type="match status" value="1"/>
</dbReference>
<dbReference type="GO" id="GO:0030170">
    <property type="term" value="F:pyridoxal phosphate binding"/>
    <property type="evidence" value="ECO:0007669"/>
    <property type="project" value="InterPro"/>
</dbReference>
<proteinExistence type="inferred from homology"/>
<gene>
    <name evidence="7" type="ORF">METZ01_LOCUS27969</name>
</gene>
<dbReference type="Pfam" id="PF00155">
    <property type="entry name" value="Aminotran_1_2"/>
    <property type="match status" value="1"/>
</dbReference>
<evidence type="ECO:0000259" key="6">
    <source>
        <dbReference type="Pfam" id="PF00155"/>
    </source>
</evidence>
<dbReference type="InterPro" id="IPR004838">
    <property type="entry name" value="NHTrfase_class1_PyrdxlP-BS"/>
</dbReference>
<evidence type="ECO:0000256" key="1">
    <source>
        <dbReference type="ARBA" id="ARBA00001933"/>
    </source>
</evidence>
<dbReference type="InterPro" id="IPR050596">
    <property type="entry name" value="AspAT/PAT-like"/>
</dbReference>
<dbReference type="Gene3D" id="3.40.640.10">
    <property type="entry name" value="Type I PLP-dependent aspartate aminotransferase-like (Major domain)"/>
    <property type="match status" value="1"/>
</dbReference>
<organism evidence="7">
    <name type="scientific">marine metagenome</name>
    <dbReference type="NCBI Taxonomy" id="408172"/>
    <lineage>
        <taxon>unclassified sequences</taxon>
        <taxon>metagenomes</taxon>
        <taxon>ecological metagenomes</taxon>
    </lineage>
</organism>
<dbReference type="PROSITE" id="PS00105">
    <property type="entry name" value="AA_TRANSFER_CLASS_1"/>
    <property type="match status" value="1"/>
</dbReference>
<dbReference type="InterPro" id="IPR015422">
    <property type="entry name" value="PyrdxlP-dep_Trfase_small"/>
</dbReference>
<comment type="similarity">
    <text evidence="2">Belongs to the class-I pyridoxal-phosphate-dependent aminotransferase family.</text>
</comment>
<evidence type="ECO:0000256" key="5">
    <source>
        <dbReference type="ARBA" id="ARBA00022898"/>
    </source>
</evidence>
<dbReference type="InterPro" id="IPR004839">
    <property type="entry name" value="Aminotransferase_I/II_large"/>
</dbReference>
<protein>
    <recommendedName>
        <fullName evidence="6">Aminotransferase class I/classII large domain-containing protein</fullName>
    </recommendedName>
</protein>
<dbReference type="Gene3D" id="3.90.1150.10">
    <property type="entry name" value="Aspartate Aminotransferase, domain 1"/>
    <property type="match status" value="1"/>
</dbReference>
<evidence type="ECO:0000256" key="2">
    <source>
        <dbReference type="ARBA" id="ARBA00007441"/>
    </source>
</evidence>
<dbReference type="GO" id="GO:0008483">
    <property type="term" value="F:transaminase activity"/>
    <property type="evidence" value="ECO:0007669"/>
    <property type="project" value="UniProtKB-KW"/>
</dbReference>
<dbReference type="EMBL" id="UINC01001234">
    <property type="protein sequence ID" value="SUZ75115.1"/>
    <property type="molecule type" value="Genomic_DNA"/>
</dbReference>
<keyword evidence="3" id="KW-0032">Aminotransferase</keyword>